<feature type="coiled-coil region" evidence="1">
    <location>
        <begin position="35"/>
        <end position="69"/>
    </location>
</feature>
<sequence>MSCKICGRNSCTESFHSLEEQEKHENPEAYYEDIISKLETDKEALESENEKLKKRVKELEAELKDRTKIREITEKLRQQWDDYQALQAKVEDYENRVIPSWKREEKLWEAENEKLRLTIDQLKICLELGDDQKFYEILTQAPTGGGE</sequence>
<evidence type="ECO:0000256" key="1">
    <source>
        <dbReference type="SAM" id="Coils"/>
    </source>
</evidence>
<comment type="caution">
    <text evidence="2">The sequence shown here is derived from an EMBL/GenBank/DDBJ whole genome shotgun (WGS) entry which is preliminary data.</text>
</comment>
<evidence type="ECO:0000313" key="2">
    <source>
        <dbReference type="EMBL" id="KKK71102.1"/>
    </source>
</evidence>
<keyword evidence="1" id="KW-0175">Coiled coil</keyword>
<name>A0A0F8XQ21_9ZZZZ</name>
<dbReference type="EMBL" id="LAZR01057887">
    <property type="protein sequence ID" value="KKK71102.1"/>
    <property type="molecule type" value="Genomic_DNA"/>
</dbReference>
<reference evidence="2" key="1">
    <citation type="journal article" date="2015" name="Nature">
        <title>Complex archaea that bridge the gap between prokaryotes and eukaryotes.</title>
        <authorList>
            <person name="Spang A."/>
            <person name="Saw J.H."/>
            <person name="Jorgensen S.L."/>
            <person name="Zaremba-Niedzwiedzka K."/>
            <person name="Martijn J."/>
            <person name="Lind A.E."/>
            <person name="van Eijk R."/>
            <person name="Schleper C."/>
            <person name="Guy L."/>
            <person name="Ettema T.J."/>
        </authorList>
    </citation>
    <scope>NUCLEOTIDE SEQUENCE</scope>
</reference>
<proteinExistence type="predicted"/>
<accession>A0A0F8XQ21</accession>
<dbReference type="AlphaFoldDB" id="A0A0F8XQ21"/>
<gene>
    <name evidence="2" type="ORF">LCGC14_2917330</name>
</gene>
<protein>
    <submittedName>
        <fullName evidence="2">Uncharacterized protein</fullName>
    </submittedName>
</protein>
<organism evidence="2">
    <name type="scientific">marine sediment metagenome</name>
    <dbReference type="NCBI Taxonomy" id="412755"/>
    <lineage>
        <taxon>unclassified sequences</taxon>
        <taxon>metagenomes</taxon>
        <taxon>ecological metagenomes</taxon>
    </lineage>
</organism>